<name>A0A7S0D812_9EUKA</name>
<organism evidence="1">
    <name type="scientific">Amorphochlora amoebiformis</name>
    <dbReference type="NCBI Taxonomy" id="1561963"/>
    <lineage>
        <taxon>Eukaryota</taxon>
        <taxon>Sar</taxon>
        <taxon>Rhizaria</taxon>
        <taxon>Cercozoa</taxon>
        <taxon>Chlorarachniophyceae</taxon>
        <taxon>Amorphochlora</taxon>
    </lineage>
</organism>
<reference evidence="1" key="1">
    <citation type="submission" date="2021-01" db="EMBL/GenBank/DDBJ databases">
        <authorList>
            <person name="Corre E."/>
            <person name="Pelletier E."/>
            <person name="Niang G."/>
            <person name="Scheremetjew M."/>
            <person name="Finn R."/>
            <person name="Kale V."/>
            <person name="Holt S."/>
            <person name="Cochrane G."/>
            <person name="Meng A."/>
            <person name="Brown T."/>
            <person name="Cohen L."/>
        </authorList>
    </citation>
    <scope>NUCLEOTIDE SEQUENCE</scope>
    <source>
        <strain evidence="1">CCMP2058</strain>
    </source>
</reference>
<gene>
    <name evidence="1" type="ORF">LAMO00422_LOCUS8686</name>
</gene>
<protein>
    <submittedName>
        <fullName evidence="1">Uncharacterized protein</fullName>
    </submittedName>
</protein>
<dbReference type="EMBL" id="HBEM01012508">
    <property type="protein sequence ID" value="CAD8446594.1"/>
    <property type="molecule type" value="Transcribed_RNA"/>
</dbReference>
<proteinExistence type="predicted"/>
<evidence type="ECO:0000313" key="1">
    <source>
        <dbReference type="EMBL" id="CAD8446594.1"/>
    </source>
</evidence>
<dbReference type="AlphaFoldDB" id="A0A7S0D812"/>
<accession>A0A7S0D812</accession>
<sequence>MTVNSGLRFLNSVLSSGEHFDKFAKHMSLTSYFDLASYAPIFESLYRSIYKDAKFAVEVKLENTSSLELAKEKFEKFLMIVEQKALNPKMTASDLEKSMNAAAEEALKINSKYLAEASKVNDKEITEGITLIDEFFKMLRNTE</sequence>